<feature type="compositionally biased region" description="Low complexity" evidence="1">
    <location>
        <begin position="1"/>
        <end position="19"/>
    </location>
</feature>
<dbReference type="FunFam" id="1.10.10.10:FF:000131">
    <property type="entry name" value="la-related protein 1B isoform X2"/>
    <property type="match status" value="1"/>
</dbReference>
<evidence type="ECO:0000313" key="2">
    <source>
        <dbReference type="Proteomes" id="UP000189703"/>
    </source>
</evidence>
<dbReference type="CDD" id="cd07323">
    <property type="entry name" value="LAM"/>
    <property type="match status" value="1"/>
</dbReference>
<feature type="compositionally biased region" description="Polar residues" evidence="1">
    <location>
        <begin position="55"/>
        <end position="75"/>
    </location>
</feature>
<feature type="region of interest" description="Disordered" evidence="1">
    <location>
        <begin position="1"/>
        <end position="134"/>
    </location>
</feature>
<dbReference type="InterPro" id="IPR006630">
    <property type="entry name" value="La_HTH"/>
</dbReference>
<dbReference type="SUPFAM" id="SSF46785">
    <property type="entry name" value="Winged helix' DNA-binding domain"/>
    <property type="match status" value="1"/>
</dbReference>
<feature type="compositionally biased region" description="Polar residues" evidence="1">
    <location>
        <begin position="107"/>
        <end position="118"/>
    </location>
</feature>
<feature type="compositionally biased region" description="Polar residues" evidence="1">
    <location>
        <begin position="174"/>
        <end position="201"/>
    </location>
</feature>
<protein>
    <submittedName>
        <fullName evidence="3">La-related protein 1B-like</fullName>
    </submittedName>
</protein>
<feature type="region of interest" description="Disordered" evidence="1">
    <location>
        <begin position="464"/>
        <end position="502"/>
    </location>
</feature>
<keyword evidence="2" id="KW-1185">Reference proteome</keyword>
<dbReference type="GO" id="GO:0003723">
    <property type="term" value="F:RNA binding"/>
    <property type="evidence" value="ECO:0000318"/>
    <property type="project" value="GO_Central"/>
</dbReference>
<dbReference type="STRING" id="4432.A0A1U8B3H9"/>
<feature type="compositionally biased region" description="Basic and acidic residues" evidence="1">
    <location>
        <begin position="478"/>
        <end position="488"/>
    </location>
</feature>
<evidence type="ECO:0000256" key="1">
    <source>
        <dbReference type="SAM" id="MobiDB-lite"/>
    </source>
</evidence>
<dbReference type="SMART" id="SM00715">
    <property type="entry name" value="LA"/>
    <property type="match status" value="1"/>
</dbReference>
<feature type="compositionally biased region" description="Polar residues" evidence="1">
    <location>
        <begin position="83"/>
        <end position="93"/>
    </location>
</feature>
<gene>
    <name evidence="3" type="primary">LOC104606648</name>
</gene>
<dbReference type="Proteomes" id="UP000189703">
    <property type="component" value="Unplaced"/>
</dbReference>
<dbReference type="PANTHER" id="PTHR22792:SF101">
    <property type="entry name" value="LA-RELATED PROTEIN 1A"/>
    <property type="match status" value="1"/>
</dbReference>
<dbReference type="PROSITE" id="PS50961">
    <property type="entry name" value="HTH_LA"/>
    <property type="match status" value="1"/>
</dbReference>
<dbReference type="KEGG" id="nnu:104606648"/>
<reference evidence="3" key="1">
    <citation type="submission" date="2025-08" db="UniProtKB">
        <authorList>
            <consortium name="RefSeq"/>
        </authorList>
    </citation>
    <scope>IDENTIFICATION</scope>
</reference>
<accession>A0A1U8B3H9</accession>
<dbReference type="InterPro" id="IPR045180">
    <property type="entry name" value="La_dom_prot"/>
</dbReference>
<dbReference type="InterPro" id="IPR036390">
    <property type="entry name" value="WH_DNA-bd_sf"/>
</dbReference>
<feature type="compositionally biased region" description="Low complexity" evidence="1">
    <location>
        <begin position="120"/>
        <end position="134"/>
    </location>
</feature>
<dbReference type="OrthoDB" id="340227at2759"/>
<dbReference type="Gene3D" id="1.10.10.10">
    <property type="entry name" value="Winged helix-like DNA-binding domain superfamily/Winged helix DNA-binding domain"/>
    <property type="match status" value="1"/>
</dbReference>
<dbReference type="AlphaFoldDB" id="A0A1U8B3H9"/>
<dbReference type="Pfam" id="PF05383">
    <property type="entry name" value="La"/>
    <property type="match status" value="1"/>
</dbReference>
<dbReference type="OMA" id="PPVPGYM"/>
<proteinExistence type="predicted"/>
<dbReference type="GeneID" id="104606648"/>
<sequence length="502" mass="54199">MSSAVPSSSLPFPSQSLVLGPTEIASKTQDSAINPHQAGSGNNPWKRVPEPPRNSPTAFVMNTSSWPALSLTSSPKAPPEVQVQLTESPSKETIPSKILPLPVAETKNINGSSVSTDIASGPVSPSDNGSSSSMNLKLSVSVDVSVDCPGSGAEKQKPSSTSSSTTTAKSTNSRPAPSHSSRPFNHHNNQNYHTSRMGSNQRGTGFNTRGGNRGGDGYHHHNQNYSNRRHQPRGFNDWNSNRGFNPRAVNPQHPPHGFANGPAGFLAPPPPLPHSFPHSTAMVNPPFVNVPPPPPPPPVPGYMAPPPYGYYSNPYFTDASTPVYGPPMPALVPYMEALNGPPLYPQPSPPYSLPNPDVELCTKIQKQIEYYFSEENLVNDFYLRGEMNGEGWVSINLIAGFRRVKAMTNDIGLIVRSLTASTVVEVKDDKVRRRGDWSTWILPHRSTSATHTASLEDTLNGLHNLQLGGKSEPENQEVEPKMVKRSDGSSKQPVKELPASRG</sequence>
<feature type="region of interest" description="Disordered" evidence="1">
    <location>
        <begin position="147"/>
        <end position="265"/>
    </location>
</feature>
<dbReference type="InterPro" id="IPR036388">
    <property type="entry name" value="WH-like_DNA-bd_sf"/>
</dbReference>
<dbReference type="RefSeq" id="XP_010270255.1">
    <property type="nucleotide sequence ID" value="XM_010271953.2"/>
</dbReference>
<dbReference type="PANTHER" id="PTHR22792">
    <property type="entry name" value="LUPUS LA PROTEIN-RELATED"/>
    <property type="match status" value="1"/>
</dbReference>
<name>A0A1U8B3H9_NELNU</name>
<organism evidence="2 3">
    <name type="scientific">Nelumbo nucifera</name>
    <name type="common">Sacred lotus</name>
    <dbReference type="NCBI Taxonomy" id="4432"/>
    <lineage>
        <taxon>Eukaryota</taxon>
        <taxon>Viridiplantae</taxon>
        <taxon>Streptophyta</taxon>
        <taxon>Embryophyta</taxon>
        <taxon>Tracheophyta</taxon>
        <taxon>Spermatophyta</taxon>
        <taxon>Magnoliopsida</taxon>
        <taxon>Proteales</taxon>
        <taxon>Nelumbonaceae</taxon>
        <taxon>Nelumbo</taxon>
    </lineage>
</organism>
<feature type="compositionally biased region" description="Low complexity" evidence="1">
    <location>
        <begin position="159"/>
        <end position="173"/>
    </location>
</feature>
<feature type="compositionally biased region" description="Polar residues" evidence="1">
    <location>
        <begin position="25"/>
        <end position="43"/>
    </location>
</feature>
<dbReference type="eggNOG" id="KOG2590">
    <property type="taxonomic scope" value="Eukaryota"/>
</dbReference>
<evidence type="ECO:0000313" key="3">
    <source>
        <dbReference type="RefSeq" id="XP_010270255.1"/>
    </source>
</evidence>